<evidence type="ECO:0000313" key="1">
    <source>
        <dbReference type="EMBL" id="QBK87011.1"/>
    </source>
</evidence>
<reference evidence="1" key="1">
    <citation type="journal article" date="2019" name="MBio">
        <title>Virus Genomes from Deep Sea Sediments Expand the Ocean Megavirome and Support Independent Origins of Viral Gigantism.</title>
        <authorList>
            <person name="Backstrom D."/>
            <person name="Yutin N."/>
            <person name="Jorgensen S.L."/>
            <person name="Dharamshi J."/>
            <person name="Homa F."/>
            <person name="Zaremba-Niedwiedzka K."/>
            <person name="Spang A."/>
            <person name="Wolf Y.I."/>
            <person name="Koonin E.V."/>
            <person name="Ettema T.J."/>
        </authorList>
    </citation>
    <scope>NUCLEOTIDE SEQUENCE</scope>
</reference>
<dbReference type="EMBL" id="MK500340">
    <property type="protein sequence ID" value="QBK87011.1"/>
    <property type="molecule type" value="Genomic_DNA"/>
</dbReference>
<sequence length="192" mass="21843">MGTSCSRKGASALRTAVFDLRVFVRANCLTFDAHEALLRQIARDEGEEKAEGVPRNYWREMRRRVEGFVESTRLRLGLTEQQAASLLDCGQVEMACESGLKFIQSSCSYVERTGRFGKVFSERGFPAFKEEYNALLAHKKRRERGVCVYTTSTTIDPEASTIKTLEVTSNRRWITGRYCILFDIGKITYELA</sequence>
<name>A0A481YVT3_9VIRU</name>
<gene>
    <name evidence="1" type="ORF">LCMAC103_03550</name>
</gene>
<accession>A0A481YVT3</accession>
<proteinExistence type="predicted"/>
<organism evidence="1">
    <name type="scientific">Marseillevirus LCMAC103</name>
    <dbReference type="NCBI Taxonomy" id="2506604"/>
    <lineage>
        <taxon>Viruses</taxon>
        <taxon>Varidnaviria</taxon>
        <taxon>Bamfordvirae</taxon>
        <taxon>Nucleocytoviricota</taxon>
        <taxon>Megaviricetes</taxon>
        <taxon>Pimascovirales</taxon>
        <taxon>Pimascovirales incertae sedis</taxon>
        <taxon>Marseilleviridae</taxon>
    </lineage>
</organism>
<protein>
    <submittedName>
        <fullName evidence="1">Uncharacterized protein</fullName>
    </submittedName>
</protein>